<dbReference type="NCBIfam" id="NF004850">
    <property type="entry name" value="PRK06201.1"/>
    <property type="match status" value="1"/>
</dbReference>
<dbReference type="GO" id="GO:0046872">
    <property type="term" value="F:metal ion binding"/>
    <property type="evidence" value="ECO:0007669"/>
    <property type="project" value="UniProtKB-KW"/>
</dbReference>
<dbReference type="SUPFAM" id="SSF89562">
    <property type="entry name" value="RraA-like"/>
    <property type="match status" value="1"/>
</dbReference>
<dbReference type="Pfam" id="PF03737">
    <property type="entry name" value="RraA-like"/>
    <property type="match status" value="1"/>
</dbReference>
<dbReference type="PANTHER" id="PTHR33254:SF4">
    <property type="entry name" value="4-HYDROXY-4-METHYL-2-OXOGLUTARATE ALDOLASE 3-RELATED"/>
    <property type="match status" value="1"/>
</dbReference>
<gene>
    <name evidence="6" type="primary">proA_7</name>
    <name evidence="6" type="ORF">AGI3411_04560</name>
</gene>
<comment type="cofactor">
    <cofactor evidence="5">
        <name>Mg(2+)</name>
        <dbReference type="ChEBI" id="CHEBI:18420"/>
    </cofactor>
</comment>
<sequence>MAPASFNHRLRILQIAMASIHTGARILPAPPVASAALLQALAGIVTPHLSDNLARREGIAGLRRYHGSGKLVGTALTVKTRPGDNLLIYKAMMQVQPGHVLVVDAGGDLSNAVLGEIMKRYLQVHGCAGVVVDGAIRDVAAFEADSFPCYARGHIHRGPYKDGPGEVNVPVSIGGQVINPGDIVVGDEDGLVSFAPSEAEALIAAAQAHAAKEERIMAEIAGGAKAQSWMQAAFAAKGLA</sequence>
<evidence type="ECO:0000256" key="2">
    <source>
        <dbReference type="ARBA" id="ARBA00016549"/>
    </source>
</evidence>
<evidence type="ECO:0000313" key="7">
    <source>
        <dbReference type="Proteomes" id="UP000289184"/>
    </source>
</evidence>
<evidence type="ECO:0000256" key="5">
    <source>
        <dbReference type="PIRSR" id="PIRSR605493-1"/>
    </source>
</evidence>
<comment type="cofactor">
    <cofactor evidence="1">
        <name>a divalent metal cation</name>
        <dbReference type="ChEBI" id="CHEBI:60240"/>
    </cofactor>
</comment>
<proteinExistence type="predicted"/>
<keyword evidence="5" id="KW-0479">Metal-binding</keyword>
<dbReference type="InterPro" id="IPR036704">
    <property type="entry name" value="RraA/RraA-like_sf"/>
</dbReference>
<reference evidence="6 7" key="1">
    <citation type="submission" date="2018-07" db="EMBL/GenBank/DDBJ databases">
        <authorList>
            <person name="Peeters C."/>
        </authorList>
    </citation>
    <scope>NUCLEOTIDE SEQUENCE [LARGE SCALE GENOMIC DNA]</scope>
    <source>
        <strain evidence="6 7">LMG 3411</strain>
    </source>
</reference>
<dbReference type="Proteomes" id="UP000289184">
    <property type="component" value="Unassembled WGS sequence"/>
</dbReference>
<organism evidence="6 7">
    <name type="scientific">Achromobacter agilis</name>
    <dbReference type="NCBI Taxonomy" id="1353888"/>
    <lineage>
        <taxon>Bacteria</taxon>
        <taxon>Pseudomonadati</taxon>
        <taxon>Pseudomonadota</taxon>
        <taxon>Betaproteobacteria</taxon>
        <taxon>Burkholderiales</taxon>
        <taxon>Alcaligenaceae</taxon>
        <taxon>Achromobacter</taxon>
    </lineage>
</organism>
<dbReference type="Gene3D" id="3.50.30.40">
    <property type="entry name" value="Ribonuclease E inhibitor RraA/RraA-like"/>
    <property type="match status" value="1"/>
</dbReference>
<keyword evidence="7" id="KW-1185">Reference proteome</keyword>
<keyword evidence="6" id="KW-0456">Lyase</keyword>
<evidence type="ECO:0000256" key="1">
    <source>
        <dbReference type="ARBA" id="ARBA00001968"/>
    </source>
</evidence>
<dbReference type="PANTHER" id="PTHR33254">
    <property type="entry name" value="4-HYDROXY-4-METHYL-2-OXOGLUTARATE ALDOLASE 3-RELATED"/>
    <property type="match status" value="1"/>
</dbReference>
<evidence type="ECO:0000313" key="6">
    <source>
        <dbReference type="EMBL" id="SSW70231.1"/>
    </source>
</evidence>
<feature type="binding site" evidence="5">
    <location>
        <begin position="115"/>
        <end position="118"/>
    </location>
    <ligand>
        <name>substrate</name>
    </ligand>
</feature>
<protein>
    <recommendedName>
        <fullName evidence="2">Putative 4-hydroxy-4-methyl-2-oxoglutarate aldolase</fullName>
    </recommendedName>
    <alternativeName>
        <fullName evidence="3">Regulator of ribonuclease activity homolog</fullName>
    </alternativeName>
    <alternativeName>
        <fullName evidence="4">RraA-like protein</fullName>
    </alternativeName>
</protein>
<name>A0A446CQW0_9BURK</name>
<dbReference type="GO" id="GO:0016829">
    <property type="term" value="F:lyase activity"/>
    <property type="evidence" value="ECO:0007669"/>
    <property type="project" value="UniProtKB-KW"/>
</dbReference>
<dbReference type="AlphaFoldDB" id="A0A446CQW0"/>
<evidence type="ECO:0000256" key="4">
    <source>
        <dbReference type="ARBA" id="ARBA00030169"/>
    </source>
</evidence>
<dbReference type="CDD" id="cd16841">
    <property type="entry name" value="RraA_family"/>
    <property type="match status" value="1"/>
</dbReference>
<feature type="binding site" evidence="5">
    <location>
        <position position="138"/>
    </location>
    <ligand>
        <name>Mg(2+)</name>
        <dbReference type="ChEBI" id="CHEBI:18420"/>
    </ligand>
</feature>
<evidence type="ECO:0000256" key="3">
    <source>
        <dbReference type="ARBA" id="ARBA00029596"/>
    </source>
</evidence>
<accession>A0A446CQW0</accession>
<dbReference type="InterPro" id="IPR005493">
    <property type="entry name" value="RraA/RraA-like"/>
</dbReference>
<keyword evidence="5" id="KW-0460">Magnesium</keyword>
<feature type="binding site" evidence="5">
    <location>
        <position position="137"/>
    </location>
    <ligand>
        <name>substrate</name>
    </ligand>
</feature>
<dbReference type="EMBL" id="UFQB01000023">
    <property type="protein sequence ID" value="SSW70231.1"/>
    <property type="molecule type" value="Genomic_DNA"/>
</dbReference>